<name>A0A2C6DHT4_9GAMM</name>
<protein>
    <submittedName>
        <fullName evidence="2">DUF2474 domain-containing protein</fullName>
    </submittedName>
</protein>
<keyword evidence="1" id="KW-0812">Transmembrane</keyword>
<reference evidence="3" key="1">
    <citation type="submission" date="2017-09" db="EMBL/GenBank/DDBJ databases">
        <title>FDA dAtabase for Regulatory Grade micrObial Sequences (FDA-ARGOS): Supporting development and validation of Infectious Disease Dx tests.</title>
        <authorList>
            <person name="Minogue T."/>
            <person name="Wolcott M."/>
            <person name="Wasieloski L."/>
            <person name="Aguilar W."/>
            <person name="Moore D."/>
            <person name="Tallon L."/>
            <person name="Sadzewicz L."/>
            <person name="Ott S."/>
            <person name="Zhao X."/>
            <person name="Nagaraj S."/>
            <person name="Vavikolanu K."/>
            <person name="Aluvathingal J."/>
            <person name="Nadendla S."/>
            <person name="Sichtig H."/>
        </authorList>
    </citation>
    <scope>NUCLEOTIDE SEQUENCE [LARGE SCALE GENOMIC DNA]</scope>
    <source>
        <strain evidence="3">FDAARGOS_387</strain>
    </source>
</reference>
<dbReference type="EMBL" id="PDDX01000001">
    <property type="protein sequence ID" value="PHI28767.1"/>
    <property type="molecule type" value="Genomic_DNA"/>
</dbReference>
<organism evidence="2 3">
    <name type="scientific">Budvicia aquatica</name>
    <dbReference type="NCBI Taxonomy" id="82979"/>
    <lineage>
        <taxon>Bacteria</taxon>
        <taxon>Pseudomonadati</taxon>
        <taxon>Pseudomonadota</taxon>
        <taxon>Gammaproteobacteria</taxon>
        <taxon>Enterobacterales</taxon>
        <taxon>Budviciaceae</taxon>
        <taxon>Budvicia</taxon>
    </lineage>
</organism>
<dbReference type="Pfam" id="PF10617">
    <property type="entry name" value="DUF2474"/>
    <property type="match status" value="1"/>
</dbReference>
<dbReference type="RefSeq" id="WP_071605875.1">
    <property type="nucleotide sequence ID" value="NZ_PDDX01000001.1"/>
</dbReference>
<comment type="caution">
    <text evidence="2">The sequence shown here is derived from an EMBL/GenBank/DDBJ whole genome shotgun (WGS) entry which is preliminary data.</text>
</comment>
<sequence length="50" mass="5555">MSTSVQQQAKTPLWRRLFWLIALWTASVLALTVVAKLFKLLMAAAGLGPR</sequence>
<keyword evidence="3" id="KW-1185">Reference proteome</keyword>
<evidence type="ECO:0000313" key="3">
    <source>
        <dbReference type="Proteomes" id="UP000224974"/>
    </source>
</evidence>
<evidence type="ECO:0000313" key="2">
    <source>
        <dbReference type="EMBL" id="PHI28767.1"/>
    </source>
</evidence>
<evidence type="ECO:0000256" key="1">
    <source>
        <dbReference type="SAM" id="Phobius"/>
    </source>
</evidence>
<accession>A0A2C6DHT4</accession>
<dbReference type="AlphaFoldDB" id="A0A2C6DHT4"/>
<dbReference type="Proteomes" id="UP000224974">
    <property type="component" value="Unassembled WGS sequence"/>
</dbReference>
<dbReference type="STRING" id="1111728.GCA_000427805_02401"/>
<keyword evidence="1" id="KW-0472">Membrane</keyword>
<keyword evidence="1" id="KW-1133">Transmembrane helix</keyword>
<dbReference type="OrthoDB" id="6199137at2"/>
<feature type="transmembrane region" description="Helical" evidence="1">
    <location>
        <begin position="17"/>
        <end position="38"/>
    </location>
</feature>
<proteinExistence type="predicted"/>
<gene>
    <name evidence="2" type="ORF">CRN84_05270</name>
</gene>
<dbReference type="InterPro" id="IPR018895">
    <property type="entry name" value="DUF2474"/>
</dbReference>